<evidence type="ECO:0000256" key="1">
    <source>
        <dbReference type="SAM" id="MobiDB-lite"/>
    </source>
</evidence>
<sequence>METPLMSQNIPMAPVMPSQPPLPPPPPLTTHQVASGIAKWAISCGLLSQLPPGVDDQFLAQIAPISFSTEAESLLRHKEIQSISYNQITSTISIYTKRKVIKKDLQVLPSNIWRQGIAYPQGLMDSVGKEATKPQGATFALHQIAGGHATYACGSSISPGNDASAGTMGALVRLPDGLLYGLTNNHVSALCSHVAPNTPILAPGVLDVGPNAIAPFTLGFHSRALEMRVGSLGNVDFSNNLDAAVFRIADEANVSSMQGGAYDTPLVVLDPVEGMRVQKVGRTTRHTQGQIVSRELRPLNVSYHAQSYGFNGMIWFGNVFAIHGDNAEFSKGGDSGSLIVAVDDAGLVLGAVGLIFAGGSDSSAPGGYRSSMLPLQPILTALNATLVGGHNV</sequence>
<evidence type="ECO:0000313" key="3">
    <source>
        <dbReference type="Proteomes" id="UP000276886"/>
    </source>
</evidence>
<evidence type="ECO:0000313" key="2">
    <source>
        <dbReference type="EMBL" id="RMO29398.1"/>
    </source>
</evidence>
<dbReference type="EMBL" id="RBPQ01000096">
    <property type="protein sequence ID" value="RMO29398.1"/>
    <property type="molecule type" value="Genomic_DNA"/>
</dbReference>
<feature type="region of interest" description="Disordered" evidence="1">
    <location>
        <begin position="1"/>
        <end position="29"/>
    </location>
</feature>
<name>A0A3M3U886_PSESJ</name>
<feature type="compositionally biased region" description="Polar residues" evidence="1">
    <location>
        <begin position="1"/>
        <end position="10"/>
    </location>
</feature>
<comment type="caution">
    <text evidence="2">The sequence shown here is derived from an EMBL/GenBank/DDBJ whole genome shotgun (WGS) entry which is preliminary data.</text>
</comment>
<dbReference type="Proteomes" id="UP000276886">
    <property type="component" value="Unassembled WGS sequence"/>
</dbReference>
<dbReference type="SUPFAM" id="SSF50494">
    <property type="entry name" value="Trypsin-like serine proteases"/>
    <property type="match status" value="1"/>
</dbReference>
<proteinExistence type="predicted"/>
<dbReference type="AlphaFoldDB" id="A0A3M3U886"/>
<protein>
    <submittedName>
        <fullName evidence="2">Uncharacterized protein</fullName>
    </submittedName>
</protein>
<feature type="compositionally biased region" description="Pro residues" evidence="1">
    <location>
        <begin position="17"/>
        <end position="28"/>
    </location>
</feature>
<reference evidence="2 3" key="1">
    <citation type="submission" date="2018-08" db="EMBL/GenBank/DDBJ databases">
        <title>Recombination of ecologically and evolutionarily significant loci maintains genetic cohesion in the Pseudomonas syringae species complex.</title>
        <authorList>
            <person name="Dillon M."/>
            <person name="Thakur S."/>
            <person name="Almeida R.N.D."/>
            <person name="Weir B.S."/>
            <person name="Guttman D.S."/>
        </authorList>
    </citation>
    <scope>NUCLEOTIDE SEQUENCE [LARGE SCALE GENOMIC DNA]</scope>
    <source>
        <strain evidence="2 3">ICMP 2788</strain>
    </source>
</reference>
<organism evidence="2 3">
    <name type="scientific">Pseudomonas syringae pv. pisi</name>
    <dbReference type="NCBI Taxonomy" id="59510"/>
    <lineage>
        <taxon>Bacteria</taxon>
        <taxon>Pseudomonadati</taxon>
        <taxon>Pseudomonadota</taxon>
        <taxon>Gammaproteobacteria</taxon>
        <taxon>Pseudomonadales</taxon>
        <taxon>Pseudomonadaceae</taxon>
        <taxon>Pseudomonas</taxon>
        <taxon>Pseudomonas syringae</taxon>
    </lineage>
</organism>
<accession>A0A3M3U886</accession>
<gene>
    <name evidence="2" type="ORF">ALQ44_00488</name>
</gene>
<dbReference type="InterPro" id="IPR009003">
    <property type="entry name" value="Peptidase_S1_PA"/>
</dbReference>